<dbReference type="RefSeq" id="WP_003350515.1">
    <property type="nucleotide sequence ID" value="NZ_AFEU01000001.1"/>
</dbReference>
<evidence type="ECO:0000313" key="1">
    <source>
        <dbReference type="EMBL" id="EIJ81768.1"/>
    </source>
</evidence>
<dbReference type="Proteomes" id="UP000010523">
    <property type="component" value="Unassembled WGS sequence"/>
</dbReference>
<dbReference type="OrthoDB" id="9888671at2"/>
<dbReference type="PATRIC" id="fig|997296.3.peg.550"/>
<sequence length="103" mass="12355">MEIKKLIQEGEDLKYNLNKSNYEKIIDWIRKSQSYVETKYNGIEFTKTFCSTAKSFINIVQSQELYNEEYFTQLISSLKECKEYEAFLYGRTDEIENLDDYIV</sequence>
<accession>I3E5J7</accession>
<proteinExistence type="predicted"/>
<gene>
    <name evidence="1" type="ORF">PB1_02475</name>
</gene>
<organism evidence="1 2">
    <name type="scientific">Bacillus methanolicus PB1</name>
    <dbReference type="NCBI Taxonomy" id="997296"/>
    <lineage>
        <taxon>Bacteria</taxon>
        <taxon>Bacillati</taxon>
        <taxon>Bacillota</taxon>
        <taxon>Bacilli</taxon>
        <taxon>Bacillales</taxon>
        <taxon>Bacillaceae</taxon>
        <taxon>Bacillus</taxon>
    </lineage>
</organism>
<evidence type="ECO:0000313" key="2">
    <source>
        <dbReference type="Proteomes" id="UP000010523"/>
    </source>
</evidence>
<dbReference type="AlphaFoldDB" id="I3E5J7"/>
<dbReference type="STRING" id="997296.PB1_02475"/>
<keyword evidence="2" id="KW-1185">Reference proteome</keyword>
<protein>
    <submittedName>
        <fullName evidence="1">Uncharacterized protein</fullName>
    </submittedName>
</protein>
<dbReference type="EMBL" id="AFEU01000001">
    <property type="protein sequence ID" value="EIJ81768.1"/>
    <property type="molecule type" value="Genomic_DNA"/>
</dbReference>
<name>I3E5J7_BACMT</name>
<comment type="caution">
    <text evidence="1">The sequence shown here is derived from an EMBL/GenBank/DDBJ whole genome shotgun (WGS) entry which is preliminary data.</text>
</comment>
<reference evidence="1 2" key="1">
    <citation type="journal article" date="2012" name="Appl. Environ. Microbiol.">
        <title>Genome Sequence of Thermotolerant Bacillus methanolicus: Features and Regulation Related to Methylotrophy and Production of L-Lysine and L-Glutamate from Methanol.</title>
        <authorList>
            <person name="Heggeset T.M."/>
            <person name="Krog A."/>
            <person name="Balzer S."/>
            <person name="Wentzel A."/>
            <person name="Ellingsen T.E."/>
            <person name="Brautaset T."/>
        </authorList>
    </citation>
    <scope>NUCLEOTIDE SEQUENCE [LARGE SCALE GENOMIC DNA]</scope>
    <source>
        <strain evidence="1 2">PB1</strain>
    </source>
</reference>